<dbReference type="EMBL" id="VLTJ01000010">
    <property type="protein sequence ID" value="TSH97317.1"/>
    <property type="molecule type" value="Genomic_DNA"/>
</dbReference>
<dbReference type="OrthoDB" id="7250553at2"/>
<organism evidence="3 4">
    <name type="scientific">Verticiella sediminum</name>
    <dbReference type="NCBI Taxonomy" id="1247510"/>
    <lineage>
        <taxon>Bacteria</taxon>
        <taxon>Pseudomonadati</taxon>
        <taxon>Pseudomonadota</taxon>
        <taxon>Betaproteobacteria</taxon>
        <taxon>Burkholderiales</taxon>
        <taxon>Alcaligenaceae</taxon>
        <taxon>Verticiella</taxon>
    </lineage>
</organism>
<dbReference type="Pfam" id="PF03401">
    <property type="entry name" value="TctC"/>
    <property type="match status" value="1"/>
</dbReference>
<feature type="chain" id="PRO_5021957612" evidence="2">
    <location>
        <begin position="23"/>
        <end position="323"/>
    </location>
</feature>
<dbReference type="PANTHER" id="PTHR42928:SF5">
    <property type="entry name" value="BLR1237 PROTEIN"/>
    <property type="match status" value="1"/>
</dbReference>
<reference evidence="3 4" key="1">
    <citation type="submission" date="2019-07" db="EMBL/GenBank/DDBJ databases">
        <title>Qingshengfaniella alkalisoli gen. nov., sp. nov., isolated from saline soil.</title>
        <authorList>
            <person name="Xu L."/>
            <person name="Huang X.-X."/>
            <person name="Sun J.-Q."/>
        </authorList>
    </citation>
    <scope>NUCLEOTIDE SEQUENCE [LARGE SCALE GENOMIC DNA]</scope>
    <source>
        <strain evidence="3 4">DSM 27279</strain>
    </source>
</reference>
<comment type="similarity">
    <text evidence="1">Belongs to the UPF0065 (bug) family.</text>
</comment>
<evidence type="ECO:0000313" key="3">
    <source>
        <dbReference type="EMBL" id="TSH97317.1"/>
    </source>
</evidence>
<evidence type="ECO:0000256" key="2">
    <source>
        <dbReference type="SAM" id="SignalP"/>
    </source>
</evidence>
<keyword evidence="4" id="KW-1185">Reference proteome</keyword>
<sequence>MKQTIRAGMLALGLALAATAGAAEFPERAITWVVPYTPGGVTDHTSRMIGKLMSDDLGQPVVVDNKPGAGGMLGTEQFTRAPADGYTILYGTQGTLATSPWLYKTVKYDPLKDFVPVHGMLASPTILVTSANGRFKDLQELIAYAKANPGKVNMGSAGMGTGSHLAGELFQTAAGVEFTHVPYKGSGPALNDLRGGAIDILFDYMVSSTPHLQAGAIRALAVTGGKRLAALPDTPTIAEAGYPDAQTTSWAGIFVPAGTPAPVVERLSASMDKALASDTVQAYARDFGSEPLAGLSQDRFAAFLRDELARWKTVVEKANVQLD</sequence>
<proteinExistence type="inferred from homology"/>
<accession>A0A556AWL3</accession>
<dbReference type="PANTHER" id="PTHR42928">
    <property type="entry name" value="TRICARBOXYLATE-BINDING PROTEIN"/>
    <property type="match status" value="1"/>
</dbReference>
<protein>
    <submittedName>
        <fullName evidence="3">Tripartite tricarboxylate transporter substrate binding protein</fullName>
    </submittedName>
</protein>
<name>A0A556AWL3_9BURK</name>
<dbReference type="SUPFAM" id="SSF53850">
    <property type="entry name" value="Periplasmic binding protein-like II"/>
    <property type="match status" value="1"/>
</dbReference>
<dbReference type="Gene3D" id="3.40.190.150">
    <property type="entry name" value="Bordetella uptake gene, domain 1"/>
    <property type="match status" value="1"/>
</dbReference>
<dbReference type="Proteomes" id="UP000318405">
    <property type="component" value="Unassembled WGS sequence"/>
</dbReference>
<comment type="caution">
    <text evidence="3">The sequence shown here is derived from an EMBL/GenBank/DDBJ whole genome shotgun (WGS) entry which is preliminary data.</text>
</comment>
<dbReference type="InterPro" id="IPR042100">
    <property type="entry name" value="Bug_dom1"/>
</dbReference>
<keyword evidence="2" id="KW-0732">Signal</keyword>
<dbReference type="PIRSF" id="PIRSF017082">
    <property type="entry name" value="YflP"/>
    <property type="match status" value="1"/>
</dbReference>
<dbReference type="RefSeq" id="WP_143947272.1">
    <property type="nucleotide sequence ID" value="NZ_BAABMB010000001.1"/>
</dbReference>
<evidence type="ECO:0000313" key="4">
    <source>
        <dbReference type="Proteomes" id="UP000318405"/>
    </source>
</evidence>
<feature type="signal peptide" evidence="2">
    <location>
        <begin position="1"/>
        <end position="22"/>
    </location>
</feature>
<dbReference type="Gene3D" id="3.40.190.10">
    <property type="entry name" value="Periplasmic binding protein-like II"/>
    <property type="match status" value="1"/>
</dbReference>
<dbReference type="CDD" id="cd07012">
    <property type="entry name" value="PBP2_Bug_TTT"/>
    <property type="match status" value="1"/>
</dbReference>
<gene>
    <name evidence="3" type="ORF">FOZ76_06195</name>
</gene>
<evidence type="ECO:0000256" key="1">
    <source>
        <dbReference type="ARBA" id="ARBA00006987"/>
    </source>
</evidence>
<dbReference type="InterPro" id="IPR005064">
    <property type="entry name" value="BUG"/>
</dbReference>
<dbReference type="AlphaFoldDB" id="A0A556AWL3"/>